<reference evidence="2" key="1">
    <citation type="submission" date="1997-03" db="EMBL/GenBank/DDBJ databases">
        <title>Why is Aspergillus nidulans genomics important in gene function assignments?</title>
        <authorList>
            <person name="Kupfer D.M."/>
            <person name="Reece C.A."/>
            <person name="Clifton S.W."/>
            <person name="Roe B.A."/>
            <person name="Prade R.A."/>
        </authorList>
    </citation>
    <scope>NUCLEOTIDE SEQUENCE</scope>
</reference>
<organism evidence="2">
    <name type="scientific">Emericella nidulans</name>
    <name type="common">Aspergillus nidulans</name>
    <dbReference type="NCBI Taxonomy" id="162425"/>
    <lineage>
        <taxon>Eukaryota</taxon>
        <taxon>Fungi</taxon>
        <taxon>Dikarya</taxon>
        <taxon>Ascomycota</taxon>
        <taxon>Pezizomycotina</taxon>
        <taxon>Eurotiomycetes</taxon>
        <taxon>Eurotiomycetidae</taxon>
        <taxon>Eurotiales</taxon>
        <taxon>Aspergillaceae</taxon>
        <taxon>Aspergillus</taxon>
        <taxon>Aspergillus subgen. Nidulantes</taxon>
    </lineage>
</organism>
<dbReference type="AlphaFoldDB" id="P79027"/>
<evidence type="ECO:0000313" key="2">
    <source>
        <dbReference type="EMBL" id="AAB48669.1"/>
    </source>
</evidence>
<dbReference type="EMBL" id="AC000133">
    <property type="protein sequence ID" value="AAB48669.1"/>
    <property type="molecule type" value="Genomic_DNA"/>
</dbReference>
<keyword evidence="1" id="KW-0812">Transmembrane</keyword>
<proteinExistence type="predicted"/>
<sequence>PVDSAAASKILVAELFLLSPIVFFCWHARTALNLESWSTGLRNDRRLKASTIRNGLSSTEDGLELNPRPSLRSPSLAHILDSRGLGADLVTSGWCLLCNKRETAVAGRESLSPLPVPESSPAYFRTRSRDAKVRQPSSSAIGGVHCLVWTNQGSNGLRLLAGNHGWNRVSRIIIVWLSAAGLSMHIIRAYLLVLSRIRPIKHPLCCLTELLRKSRLRSRD</sequence>
<accession>P79027</accession>
<keyword evidence="1" id="KW-0472">Membrane</keyword>
<feature type="non-terminal residue" evidence="2">
    <location>
        <position position="1"/>
    </location>
</feature>
<feature type="transmembrane region" description="Helical" evidence="1">
    <location>
        <begin position="173"/>
        <end position="193"/>
    </location>
</feature>
<keyword evidence="1" id="KW-1133">Transmembrane helix</keyword>
<protein>
    <submittedName>
        <fullName evidence="2">F4p06</fullName>
    </submittedName>
</protein>
<name>P79027_EMEND</name>
<evidence type="ECO:0000256" key="1">
    <source>
        <dbReference type="SAM" id="Phobius"/>
    </source>
</evidence>